<sequence>MSPVAPAGGQRPGVVSISSYLLFLVAGLQVLGLIMALMVMSTFNEVYEELYAGTEIADAATTIATITLIGTSIVSLLIAAGLVLLAIFNLKGKNPSRIVTWVVGGIFVCCSGFGLLGSAVGGMMPTETGGTTTGPDPAEVQEVLSDRLPGFYEPLSLAINVITVIALLVSLILLALPAANEYFRKPQAAGWEPPVPGAAYPGYPQAQQPYQTEQPPYPGQQPPYPGGQQPPYPGGQQPPYPPAPPAS</sequence>
<reference evidence="4" key="1">
    <citation type="journal article" date="2019" name="Int. J. Syst. Evol. Microbiol.">
        <title>The Global Catalogue of Microorganisms (GCM) 10K type strain sequencing project: providing services to taxonomists for standard genome sequencing and annotation.</title>
        <authorList>
            <consortium name="The Broad Institute Genomics Platform"/>
            <consortium name="The Broad Institute Genome Sequencing Center for Infectious Disease"/>
            <person name="Wu L."/>
            <person name="Ma J."/>
        </authorList>
    </citation>
    <scope>NUCLEOTIDE SEQUENCE [LARGE SCALE GENOMIC DNA]</scope>
    <source>
        <strain evidence="4">JCM 31037</strain>
    </source>
</reference>
<organism evidence="3 4">
    <name type="scientific">Micromonospora sonneratiae</name>
    <dbReference type="NCBI Taxonomy" id="1184706"/>
    <lineage>
        <taxon>Bacteria</taxon>
        <taxon>Bacillati</taxon>
        <taxon>Actinomycetota</taxon>
        <taxon>Actinomycetes</taxon>
        <taxon>Micromonosporales</taxon>
        <taxon>Micromonosporaceae</taxon>
        <taxon>Micromonospora</taxon>
    </lineage>
</organism>
<evidence type="ECO:0000313" key="4">
    <source>
        <dbReference type="Proteomes" id="UP001597260"/>
    </source>
</evidence>
<feature type="compositionally biased region" description="Pro residues" evidence="1">
    <location>
        <begin position="215"/>
        <end position="247"/>
    </location>
</feature>
<keyword evidence="2" id="KW-1133">Transmembrane helix</keyword>
<protein>
    <submittedName>
        <fullName evidence="3">Uncharacterized protein</fullName>
    </submittedName>
</protein>
<feature type="transmembrane region" description="Helical" evidence="2">
    <location>
        <begin position="20"/>
        <end position="43"/>
    </location>
</feature>
<feature type="transmembrane region" description="Helical" evidence="2">
    <location>
        <begin position="155"/>
        <end position="176"/>
    </location>
</feature>
<proteinExistence type="predicted"/>
<comment type="caution">
    <text evidence="3">The sequence shown here is derived from an EMBL/GenBank/DDBJ whole genome shotgun (WGS) entry which is preliminary data.</text>
</comment>
<gene>
    <name evidence="3" type="ORF">ACFQ4H_13310</name>
</gene>
<dbReference type="Proteomes" id="UP001597260">
    <property type="component" value="Unassembled WGS sequence"/>
</dbReference>
<evidence type="ECO:0000256" key="1">
    <source>
        <dbReference type="SAM" id="MobiDB-lite"/>
    </source>
</evidence>
<dbReference type="EMBL" id="JBHTMP010000017">
    <property type="protein sequence ID" value="MFD1322074.1"/>
    <property type="molecule type" value="Genomic_DNA"/>
</dbReference>
<feature type="transmembrane region" description="Helical" evidence="2">
    <location>
        <begin position="63"/>
        <end position="86"/>
    </location>
</feature>
<evidence type="ECO:0000256" key="2">
    <source>
        <dbReference type="SAM" id="Phobius"/>
    </source>
</evidence>
<evidence type="ECO:0000313" key="3">
    <source>
        <dbReference type="EMBL" id="MFD1322074.1"/>
    </source>
</evidence>
<feature type="compositionally biased region" description="Low complexity" evidence="1">
    <location>
        <begin position="197"/>
        <end position="214"/>
    </location>
</feature>
<feature type="region of interest" description="Disordered" evidence="1">
    <location>
        <begin position="194"/>
        <end position="247"/>
    </location>
</feature>
<feature type="transmembrane region" description="Helical" evidence="2">
    <location>
        <begin position="98"/>
        <end position="120"/>
    </location>
</feature>
<accession>A0ABW3YCB0</accession>
<keyword evidence="4" id="KW-1185">Reference proteome</keyword>
<name>A0ABW3YCB0_9ACTN</name>
<keyword evidence="2" id="KW-0812">Transmembrane</keyword>
<keyword evidence="2" id="KW-0472">Membrane</keyword>